<gene>
    <name evidence="2" type="ORF">IP91_00080</name>
</gene>
<name>A0A562RIW5_9BURK</name>
<evidence type="ECO:0000256" key="1">
    <source>
        <dbReference type="SAM" id="Phobius"/>
    </source>
</evidence>
<evidence type="ECO:0000313" key="2">
    <source>
        <dbReference type="EMBL" id="TWI69015.1"/>
    </source>
</evidence>
<comment type="caution">
    <text evidence="2">The sequence shown here is derived from an EMBL/GenBank/DDBJ whole genome shotgun (WGS) entry which is preliminary data.</text>
</comment>
<proteinExistence type="predicted"/>
<sequence>MLLKSLQTEFQFRYTKRMRFETRGHFFRRHLSLSKFFRIDHRLQKFPMICILSFQLCGQFVTFIAVAGHRHSYL</sequence>
<dbReference type="AlphaFoldDB" id="A0A562RIW5"/>
<reference evidence="2 3" key="1">
    <citation type="journal article" date="2015" name="Stand. Genomic Sci.">
        <title>Genomic Encyclopedia of Bacterial and Archaeal Type Strains, Phase III: the genomes of soil and plant-associated and newly described type strains.</title>
        <authorList>
            <person name="Whitman W.B."/>
            <person name="Woyke T."/>
            <person name="Klenk H.P."/>
            <person name="Zhou Y."/>
            <person name="Lilburn T.G."/>
            <person name="Beck B.J."/>
            <person name="De Vos P."/>
            <person name="Vandamme P."/>
            <person name="Eisen J.A."/>
            <person name="Garrity G."/>
            <person name="Hugenholtz P."/>
            <person name="Kyrpides N.C."/>
        </authorList>
    </citation>
    <scope>NUCLEOTIDE SEQUENCE [LARGE SCALE GENOMIC DNA]</scope>
    <source>
        <strain evidence="2 3">CGMCC 1.10822</strain>
    </source>
</reference>
<evidence type="ECO:0000313" key="3">
    <source>
        <dbReference type="Proteomes" id="UP000318431"/>
    </source>
</evidence>
<dbReference type="EMBL" id="VLLB01000001">
    <property type="protein sequence ID" value="TWI69015.1"/>
    <property type="molecule type" value="Genomic_DNA"/>
</dbReference>
<keyword evidence="1" id="KW-1133">Transmembrane helix</keyword>
<keyword evidence="3" id="KW-1185">Reference proteome</keyword>
<keyword evidence="1" id="KW-0812">Transmembrane</keyword>
<dbReference type="Proteomes" id="UP000318431">
    <property type="component" value="Unassembled WGS sequence"/>
</dbReference>
<protein>
    <submittedName>
        <fullName evidence="2">Uncharacterized protein</fullName>
    </submittedName>
</protein>
<organism evidence="2 3">
    <name type="scientific">Pseudoduganella lurida</name>
    <dbReference type="NCBI Taxonomy" id="1036180"/>
    <lineage>
        <taxon>Bacteria</taxon>
        <taxon>Pseudomonadati</taxon>
        <taxon>Pseudomonadota</taxon>
        <taxon>Betaproteobacteria</taxon>
        <taxon>Burkholderiales</taxon>
        <taxon>Oxalobacteraceae</taxon>
        <taxon>Telluria group</taxon>
        <taxon>Pseudoduganella</taxon>
    </lineage>
</organism>
<keyword evidence="1" id="KW-0472">Membrane</keyword>
<feature type="transmembrane region" description="Helical" evidence="1">
    <location>
        <begin position="46"/>
        <end position="68"/>
    </location>
</feature>
<accession>A0A562RIW5</accession>